<evidence type="ECO:0000256" key="3">
    <source>
        <dbReference type="RuleBase" id="RU361235"/>
    </source>
</evidence>
<dbReference type="Gene3D" id="3.40.50.1820">
    <property type="entry name" value="alpha/beta hydrolase"/>
    <property type="match status" value="1"/>
</dbReference>
<dbReference type="PROSITE" id="PS00122">
    <property type="entry name" value="CARBOXYLESTERASE_B_1"/>
    <property type="match status" value="1"/>
</dbReference>
<protein>
    <recommendedName>
        <fullName evidence="3">Carboxylic ester hydrolase</fullName>
        <ecNumber evidence="3">3.1.1.-</ecNumber>
    </recommendedName>
</protein>
<sequence length="436" mass="46026">MATRQIDSRCGPLLVHEGNGLIHGRGIVYATADRFAAPTQLAEHADVVDATTRGPACPQLPSRLEFVTGPVTNALAISEHCQVLSVTAPTDADRLPVMVWFHGGAYITGSGEAVKYDADSLTTEGDVVVVNVSYRLGVFGYLNLHDRDTENLGLRDQICALRWVQDNIAAFGGDPARVTVFGQSAGGDSVVALLLCPEATGLFTRAILQSTPLSLRDGRSAMTDAMREAAAAALSGTSPTEASVRQLLDAQVAALRAAQRFGLLGGLAFAPIAGCAPLPPSDEMQSLIADAASRVEILAGYTRDDARPFVVMSPRGRRLRRLGPAGNAITVASGRATTQRVFGRPTIELVKAWTAAGGHGATYRVNWSPQGAPLGACHCIELPLLFGTPDSWSDAPMLGPEPRCVDTELAQRVRAQWSAFAHDGTAALDRASLRIA</sequence>
<keyword evidence="2 3" id="KW-0378">Hydrolase</keyword>
<comment type="similarity">
    <text evidence="1 3">Belongs to the type-B carboxylesterase/lipase family.</text>
</comment>
<comment type="caution">
    <text evidence="6">The sequence shown here is derived from an EMBL/GenBank/DDBJ whole genome shotgun (WGS) entry which is preliminary data.</text>
</comment>
<dbReference type="Proteomes" id="UP000465302">
    <property type="component" value="Unassembled WGS sequence"/>
</dbReference>
<dbReference type="OrthoDB" id="3199405at2"/>
<dbReference type="EC" id="3.1.1.-" evidence="3"/>
<dbReference type="GO" id="GO:0016787">
    <property type="term" value="F:hydrolase activity"/>
    <property type="evidence" value="ECO:0007669"/>
    <property type="project" value="UniProtKB-KW"/>
</dbReference>
<dbReference type="EMBL" id="BLKS01000001">
    <property type="protein sequence ID" value="GFG51936.1"/>
    <property type="molecule type" value="Genomic_DNA"/>
</dbReference>
<gene>
    <name evidence="6" type="ORF">CQY20_25570</name>
    <name evidence="5" type="ORF">MAGR_33770</name>
</gene>
<dbReference type="RefSeq" id="WP_097942866.1">
    <property type="nucleotide sequence ID" value="NZ_BLKS01000001.1"/>
</dbReference>
<reference evidence="6 7" key="1">
    <citation type="submission" date="2017-10" db="EMBL/GenBank/DDBJ databases">
        <title>The new phylogeny of genus Mycobacterium.</title>
        <authorList>
            <person name="Tortoli E."/>
            <person name="Trovato A."/>
            <person name="Cirillo D.M."/>
        </authorList>
    </citation>
    <scope>NUCLEOTIDE SEQUENCE [LARGE SCALE GENOMIC DNA]</scope>
    <source>
        <strain evidence="6 7">CCUG37673</strain>
    </source>
</reference>
<proteinExistence type="inferred from homology"/>
<dbReference type="ESTHER" id="mycag-a0a2a7mru5">
    <property type="family name" value="Carb_B_Bacteria"/>
</dbReference>
<dbReference type="InterPro" id="IPR029058">
    <property type="entry name" value="AB_hydrolase_fold"/>
</dbReference>
<organism evidence="6 7">
    <name type="scientific">Mycolicibacterium agri</name>
    <name type="common">Mycobacterium agri</name>
    <dbReference type="NCBI Taxonomy" id="36811"/>
    <lineage>
        <taxon>Bacteria</taxon>
        <taxon>Bacillati</taxon>
        <taxon>Actinomycetota</taxon>
        <taxon>Actinomycetes</taxon>
        <taxon>Mycobacteriales</taxon>
        <taxon>Mycobacteriaceae</taxon>
        <taxon>Mycolicibacterium</taxon>
    </lineage>
</organism>
<dbReference type="PANTHER" id="PTHR11559">
    <property type="entry name" value="CARBOXYLESTERASE"/>
    <property type="match status" value="1"/>
</dbReference>
<dbReference type="InterPro" id="IPR050309">
    <property type="entry name" value="Type-B_Carboxylest/Lipase"/>
</dbReference>
<dbReference type="AlphaFoldDB" id="A0A2A7MRU5"/>
<dbReference type="SUPFAM" id="SSF53474">
    <property type="entry name" value="alpha/beta-Hydrolases"/>
    <property type="match status" value="1"/>
</dbReference>
<dbReference type="EMBL" id="PDCP01000064">
    <property type="protein sequence ID" value="PEG34455.1"/>
    <property type="molecule type" value="Genomic_DNA"/>
</dbReference>
<evidence type="ECO:0000256" key="1">
    <source>
        <dbReference type="ARBA" id="ARBA00005964"/>
    </source>
</evidence>
<evidence type="ECO:0000313" key="5">
    <source>
        <dbReference type="EMBL" id="GFG51936.1"/>
    </source>
</evidence>
<dbReference type="Proteomes" id="UP000220914">
    <property type="component" value="Unassembled WGS sequence"/>
</dbReference>
<feature type="domain" description="Carboxylesterase type B" evidence="4">
    <location>
        <begin position="25"/>
        <end position="314"/>
    </location>
</feature>
<evidence type="ECO:0000256" key="2">
    <source>
        <dbReference type="ARBA" id="ARBA00022801"/>
    </source>
</evidence>
<accession>A0A2A7MRU5</accession>
<keyword evidence="7" id="KW-1185">Reference proteome</keyword>
<evidence type="ECO:0000313" key="8">
    <source>
        <dbReference type="Proteomes" id="UP000465302"/>
    </source>
</evidence>
<reference evidence="5 8" key="2">
    <citation type="journal article" date="2019" name="Emerg. Microbes Infect.">
        <title>Comprehensive subspecies identification of 175 nontuberculous mycobacteria species based on 7547 genomic profiles.</title>
        <authorList>
            <person name="Matsumoto Y."/>
            <person name="Kinjo T."/>
            <person name="Motooka D."/>
            <person name="Nabeya D."/>
            <person name="Jung N."/>
            <person name="Uechi K."/>
            <person name="Horii T."/>
            <person name="Iida T."/>
            <person name="Fujita J."/>
            <person name="Nakamura S."/>
        </authorList>
    </citation>
    <scope>NUCLEOTIDE SEQUENCE [LARGE SCALE GENOMIC DNA]</scope>
    <source>
        <strain evidence="5 8">JCM 6377</strain>
    </source>
</reference>
<dbReference type="Pfam" id="PF00135">
    <property type="entry name" value="COesterase"/>
    <property type="match status" value="1"/>
</dbReference>
<evidence type="ECO:0000313" key="6">
    <source>
        <dbReference type="EMBL" id="PEG34455.1"/>
    </source>
</evidence>
<name>A0A2A7MRU5_MYCAG</name>
<evidence type="ECO:0000313" key="7">
    <source>
        <dbReference type="Proteomes" id="UP000220914"/>
    </source>
</evidence>
<dbReference type="InterPro" id="IPR002018">
    <property type="entry name" value="CarbesteraseB"/>
</dbReference>
<dbReference type="InterPro" id="IPR019826">
    <property type="entry name" value="Carboxylesterase_B_AS"/>
</dbReference>
<evidence type="ECO:0000259" key="4">
    <source>
        <dbReference type="Pfam" id="PF00135"/>
    </source>
</evidence>
<reference evidence="5" key="3">
    <citation type="submission" date="2020-02" db="EMBL/GenBank/DDBJ databases">
        <authorList>
            <person name="Matsumoto Y."/>
            <person name="Motooka D."/>
            <person name="Nakamura S."/>
        </authorList>
    </citation>
    <scope>NUCLEOTIDE SEQUENCE</scope>
    <source>
        <strain evidence="5">JCM 6377</strain>
    </source>
</reference>